<proteinExistence type="predicted"/>
<dbReference type="KEGG" id="drt:Dret_1865"/>
<dbReference type="InterPro" id="IPR036264">
    <property type="entry name" value="Bact_exopeptidase_dim_dom"/>
</dbReference>
<dbReference type="Proteomes" id="UP000001052">
    <property type="component" value="Chromosome"/>
</dbReference>
<dbReference type="GO" id="GO:0016787">
    <property type="term" value="F:hydrolase activity"/>
    <property type="evidence" value="ECO:0007669"/>
    <property type="project" value="UniProtKB-KW"/>
</dbReference>
<dbReference type="InterPro" id="IPR011650">
    <property type="entry name" value="Peptidase_M20_dimer"/>
</dbReference>
<sequence length="406" mass="44467">MRDRLFAYLDTQRDAIVDLQRELVARPALGPENGGQGEVEKAEFLTAYLKDMGLSDIRVLHAPDNRVPSGSRPSIAAVLPGKDTSRTIWFVAHTDVVPAGDDSLWDSDPFQLRQEGDLLYGRGVEDNHHGLVAALLTAKAFVQEEAQPDVNCGLLLVADEETGNTYGLDYILREHGNLFAPGDQFLVPDFGVEDGSTVEVAEKGMLWVKCTVHGRQCHASSPDQGVNSFVGASALALRLRGLYEHFDAQDPLFAPPYSTFEPTKKEANVPNVNTIPGRDVFYLDCRVLPRYDLDDVLTKARQEADVVEQDYGVRVELETVHRESAPGTDPQTPIVQSVLTALRDVRGITGQAKGVGGGTVAAYLRRDNRPAVVWSTLLHNAHQPNEHTKISNIIADAKVMTALLVE</sequence>
<evidence type="ECO:0000259" key="3">
    <source>
        <dbReference type="Pfam" id="PF07687"/>
    </source>
</evidence>
<protein>
    <submittedName>
        <fullName evidence="4">Acetylornithine deacetylase or succinyl-diaminopimelate desuccinylase</fullName>
    </submittedName>
</protein>
<reference evidence="4 5" key="2">
    <citation type="journal article" date="2010" name="Stand. Genomic Sci.">
        <title>Complete genome sequence of Desulfohalobium retbaense type strain (HR(100)).</title>
        <authorList>
            <person name="Spring S."/>
            <person name="Nolan M."/>
            <person name="Lapidus A."/>
            <person name="Glavina Del Rio T."/>
            <person name="Copeland A."/>
            <person name="Tice H."/>
            <person name="Cheng J.F."/>
            <person name="Lucas S."/>
            <person name="Land M."/>
            <person name="Chen F."/>
            <person name="Bruce D."/>
            <person name="Goodwin L."/>
            <person name="Pitluck S."/>
            <person name="Ivanova N."/>
            <person name="Mavromatis K."/>
            <person name="Mikhailova N."/>
            <person name="Pati A."/>
            <person name="Chen A."/>
            <person name="Palaniappan K."/>
            <person name="Hauser L."/>
            <person name="Chang Y.J."/>
            <person name="Jeffries C.D."/>
            <person name="Munk C."/>
            <person name="Kiss H."/>
            <person name="Chain P."/>
            <person name="Han C."/>
            <person name="Brettin T."/>
            <person name="Detter J.C."/>
            <person name="Schuler E."/>
            <person name="Goker M."/>
            <person name="Rohde M."/>
            <person name="Bristow J."/>
            <person name="Eisen J.A."/>
            <person name="Markowitz V."/>
            <person name="Hugenholtz P."/>
            <person name="Kyrpides N.C."/>
            <person name="Klenk H.P."/>
        </authorList>
    </citation>
    <scope>NUCLEOTIDE SEQUENCE [LARGE SCALE GENOMIC DNA]</scope>
    <source>
        <strain evidence="4 5">DSM 5692</strain>
    </source>
</reference>
<dbReference type="InterPro" id="IPR050072">
    <property type="entry name" value="Peptidase_M20A"/>
</dbReference>
<dbReference type="OrthoDB" id="5443984at2"/>
<dbReference type="AlphaFoldDB" id="C8X402"/>
<organism evidence="4 5">
    <name type="scientific">Desulfohalobium retbaense (strain ATCC 49708 / DSM 5692 / JCM 16813 / HR100)</name>
    <dbReference type="NCBI Taxonomy" id="485915"/>
    <lineage>
        <taxon>Bacteria</taxon>
        <taxon>Pseudomonadati</taxon>
        <taxon>Thermodesulfobacteriota</taxon>
        <taxon>Desulfovibrionia</taxon>
        <taxon>Desulfovibrionales</taxon>
        <taxon>Desulfohalobiaceae</taxon>
        <taxon>Desulfohalobium</taxon>
    </lineage>
</organism>
<dbReference type="Gene3D" id="3.30.70.360">
    <property type="match status" value="1"/>
</dbReference>
<gene>
    <name evidence="4" type="ordered locus">Dret_1865</name>
</gene>
<dbReference type="SUPFAM" id="SSF53187">
    <property type="entry name" value="Zn-dependent exopeptidases"/>
    <property type="match status" value="1"/>
</dbReference>
<dbReference type="NCBIfam" id="NF010589">
    <property type="entry name" value="PRK13983.1"/>
    <property type="match status" value="1"/>
</dbReference>
<accession>C8X402</accession>
<reference evidence="5" key="1">
    <citation type="submission" date="2009-09" db="EMBL/GenBank/DDBJ databases">
        <title>The complete chromosome of Desulfohalobium retbaense DSM 5692.</title>
        <authorList>
            <consortium name="US DOE Joint Genome Institute (JGI-PGF)"/>
            <person name="Lucas S."/>
            <person name="Copeland A."/>
            <person name="Lapidus A."/>
            <person name="Glavina del Rio T."/>
            <person name="Dalin E."/>
            <person name="Tice H."/>
            <person name="Bruce D."/>
            <person name="Goodwin L."/>
            <person name="Pitluck S."/>
            <person name="Kyrpides N."/>
            <person name="Mavromatis K."/>
            <person name="Ivanova N."/>
            <person name="Mikhailova N."/>
            <person name="Munk A.C."/>
            <person name="Brettin T."/>
            <person name="Detter J.C."/>
            <person name="Han C."/>
            <person name="Tapia R."/>
            <person name="Larimer F."/>
            <person name="Land M."/>
            <person name="Hauser L."/>
            <person name="Markowitz V."/>
            <person name="Cheng J.-F."/>
            <person name="Hugenholtz P."/>
            <person name="Woyke T."/>
            <person name="Wu D."/>
            <person name="Spring S."/>
            <person name="Klenk H.-P."/>
            <person name="Eisen J.A."/>
        </authorList>
    </citation>
    <scope>NUCLEOTIDE SEQUENCE [LARGE SCALE GENOMIC DNA]</scope>
    <source>
        <strain evidence="5">DSM 5692</strain>
    </source>
</reference>
<dbReference type="InterPro" id="IPR002933">
    <property type="entry name" value="Peptidase_M20"/>
</dbReference>
<dbReference type="Pfam" id="PF07687">
    <property type="entry name" value="M20_dimer"/>
    <property type="match status" value="1"/>
</dbReference>
<dbReference type="GO" id="GO:0046872">
    <property type="term" value="F:metal ion binding"/>
    <property type="evidence" value="ECO:0007669"/>
    <property type="project" value="UniProtKB-KW"/>
</dbReference>
<keyword evidence="2" id="KW-0378">Hydrolase</keyword>
<dbReference type="Pfam" id="PF01546">
    <property type="entry name" value="Peptidase_M20"/>
    <property type="match status" value="1"/>
</dbReference>
<dbReference type="SUPFAM" id="SSF55031">
    <property type="entry name" value="Bacterial exopeptidase dimerisation domain"/>
    <property type="match status" value="1"/>
</dbReference>
<keyword evidence="5" id="KW-1185">Reference proteome</keyword>
<name>C8X402_DESRD</name>
<evidence type="ECO:0000313" key="5">
    <source>
        <dbReference type="Proteomes" id="UP000001052"/>
    </source>
</evidence>
<feature type="domain" description="Peptidase M20 dimerisation" evidence="3">
    <location>
        <begin position="200"/>
        <end position="305"/>
    </location>
</feature>
<evidence type="ECO:0000313" key="4">
    <source>
        <dbReference type="EMBL" id="ACV69149.1"/>
    </source>
</evidence>
<dbReference type="PANTHER" id="PTHR43808">
    <property type="entry name" value="ACETYLORNITHINE DEACETYLASE"/>
    <property type="match status" value="1"/>
</dbReference>
<dbReference type="STRING" id="485915.Dret_1865"/>
<dbReference type="EMBL" id="CP001734">
    <property type="protein sequence ID" value="ACV69149.1"/>
    <property type="molecule type" value="Genomic_DNA"/>
</dbReference>
<evidence type="ECO:0000256" key="2">
    <source>
        <dbReference type="ARBA" id="ARBA00022801"/>
    </source>
</evidence>
<dbReference type="PANTHER" id="PTHR43808:SF32">
    <property type="entry name" value="ARGE_DAPE-RELATED DEACYLASE"/>
    <property type="match status" value="1"/>
</dbReference>
<dbReference type="eggNOG" id="COG0624">
    <property type="taxonomic scope" value="Bacteria"/>
</dbReference>
<dbReference type="Gene3D" id="3.40.630.10">
    <property type="entry name" value="Zn peptidases"/>
    <property type="match status" value="1"/>
</dbReference>
<evidence type="ECO:0000256" key="1">
    <source>
        <dbReference type="ARBA" id="ARBA00022723"/>
    </source>
</evidence>
<dbReference type="HOGENOM" id="CLU_021802_2_2_7"/>
<keyword evidence="1" id="KW-0479">Metal-binding</keyword>
<dbReference type="RefSeq" id="WP_015752292.1">
    <property type="nucleotide sequence ID" value="NC_013223.1"/>
</dbReference>